<keyword evidence="5 6" id="KW-0472">Membrane</keyword>
<proteinExistence type="predicted"/>
<name>A0A7R9K3K6_TIMGE</name>
<evidence type="ECO:0000256" key="1">
    <source>
        <dbReference type="ARBA" id="ARBA00004141"/>
    </source>
</evidence>
<comment type="subcellular location">
    <subcellularLocation>
        <location evidence="1">Membrane</location>
        <topology evidence="1">Multi-pass membrane protein</topology>
    </subcellularLocation>
</comment>
<dbReference type="InterPro" id="IPR020846">
    <property type="entry name" value="MFS_dom"/>
</dbReference>
<protein>
    <recommendedName>
        <fullName evidence="7">Major facilitator superfamily (MFS) profile domain-containing protein</fullName>
    </recommendedName>
</protein>
<evidence type="ECO:0000256" key="2">
    <source>
        <dbReference type="ARBA" id="ARBA00022448"/>
    </source>
</evidence>
<sequence length="215" mass="23332">MIQSVTQGRLLAAPSRVVAPSRAAARGAISSGGTKAEHQPNLTLRQLGSVPTKPPLKLLAGYDLGKGGAFDPKLVPFENAIALTGHGKFHHLLLVGCGLCFATFMFQSLSSAYLLPAAACDFQMTVQDKGLLSSMFYVGMICSSHMWGYLADTYGRKKVLICGMLMDSICSFFGSFSHALWLYLIVRFFNGALICPNSNVLFAYLGEFHSLFYKN</sequence>
<accession>A0A7R9K3K6</accession>
<evidence type="ECO:0000256" key="6">
    <source>
        <dbReference type="SAM" id="Phobius"/>
    </source>
</evidence>
<evidence type="ECO:0000259" key="7">
    <source>
        <dbReference type="PROSITE" id="PS50850"/>
    </source>
</evidence>
<reference evidence="8" key="1">
    <citation type="submission" date="2020-11" db="EMBL/GenBank/DDBJ databases">
        <authorList>
            <person name="Tran Van P."/>
        </authorList>
    </citation>
    <scope>NUCLEOTIDE SEQUENCE</scope>
</reference>
<evidence type="ECO:0000256" key="4">
    <source>
        <dbReference type="ARBA" id="ARBA00022989"/>
    </source>
</evidence>
<feature type="domain" description="Major facilitator superfamily (MFS) profile" evidence="7">
    <location>
        <begin position="91"/>
        <end position="215"/>
    </location>
</feature>
<dbReference type="Pfam" id="PF07690">
    <property type="entry name" value="MFS_1"/>
    <property type="match status" value="1"/>
</dbReference>
<dbReference type="InterPro" id="IPR036259">
    <property type="entry name" value="MFS_trans_sf"/>
</dbReference>
<dbReference type="GO" id="GO:0016020">
    <property type="term" value="C:membrane"/>
    <property type="evidence" value="ECO:0007669"/>
    <property type="project" value="UniProtKB-SubCell"/>
</dbReference>
<evidence type="ECO:0000256" key="5">
    <source>
        <dbReference type="ARBA" id="ARBA00023136"/>
    </source>
</evidence>
<dbReference type="InterPro" id="IPR011701">
    <property type="entry name" value="MFS"/>
</dbReference>
<feature type="transmembrane region" description="Helical" evidence="6">
    <location>
        <begin position="92"/>
        <end position="115"/>
    </location>
</feature>
<feature type="transmembrane region" description="Helical" evidence="6">
    <location>
        <begin position="182"/>
        <end position="205"/>
    </location>
</feature>
<dbReference type="GO" id="GO:0022857">
    <property type="term" value="F:transmembrane transporter activity"/>
    <property type="evidence" value="ECO:0007669"/>
    <property type="project" value="InterPro"/>
</dbReference>
<keyword evidence="2" id="KW-0813">Transport</keyword>
<dbReference type="AlphaFoldDB" id="A0A7R9K3K6"/>
<keyword evidence="4 6" id="KW-1133">Transmembrane helix</keyword>
<gene>
    <name evidence="8" type="ORF">TGEB3V08_LOCUS8229</name>
</gene>
<dbReference type="PROSITE" id="PS50850">
    <property type="entry name" value="MFS"/>
    <property type="match status" value="1"/>
</dbReference>
<dbReference type="PANTHER" id="PTHR23511:SF35">
    <property type="entry name" value="MAJOR FACILITATOR SUPERFAMILY (MFS) PROFILE DOMAIN-CONTAINING PROTEIN"/>
    <property type="match status" value="1"/>
</dbReference>
<keyword evidence="3 6" id="KW-0812">Transmembrane</keyword>
<dbReference type="PANTHER" id="PTHR23511">
    <property type="entry name" value="SYNAPTIC VESICLE GLYCOPROTEIN 2"/>
    <property type="match status" value="1"/>
</dbReference>
<dbReference type="SUPFAM" id="SSF103473">
    <property type="entry name" value="MFS general substrate transporter"/>
    <property type="match status" value="1"/>
</dbReference>
<organism evidence="8">
    <name type="scientific">Timema genevievae</name>
    <name type="common">Walking stick</name>
    <dbReference type="NCBI Taxonomy" id="629358"/>
    <lineage>
        <taxon>Eukaryota</taxon>
        <taxon>Metazoa</taxon>
        <taxon>Ecdysozoa</taxon>
        <taxon>Arthropoda</taxon>
        <taxon>Hexapoda</taxon>
        <taxon>Insecta</taxon>
        <taxon>Pterygota</taxon>
        <taxon>Neoptera</taxon>
        <taxon>Polyneoptera</taxon>
        <taxon>Phasmatodea</taxon>
        <taxon>Timematodea</taxon>
        <taxon>Timematoidea</taxon>
        <taxon>Timematidae</taxon>
        <taxon>Timema</taxon>
    </lineage>
</organism>
<dbReference type="Gene3D" id="1.20.1250.20">
    <property type="entry name" value="MFS general substrate transporter like domains"/>
    <property type="match status" value="1"/>
</dbReference>
<evidence type="ECO:0000313" key="8">
    <source>
        <dbReference type="EMBL" id="CAD7602190.1"/>
    </source>
</evidence>
<evidence type="ECO:0000256" key="3">
    <source>
        <dbReference type="ARBA" id="ARBA00022692"/>
    </source>
</evidence>
<feature type="transmembrane region" description="Helical" evidence="6">
    <location>
        <begin position="135"/>
        <end position="152"/>
    </location>
</feature>
<dbReference type="EMBL" id="OE843071">
    <property type="protein sequence ID" value="CAD7602190.1"/>
    <property type="molecule type" value="Genomic_DNA"/>
</dbReference>